<gene>
    <name evidence="2" type="ORF">ATEIFO6365_0009038400</name>
</gene>
<evidence type="ECO:0000259" key="1">
    <source>
        <dbReference type="Pfam" id="PF24845"/>
    </source>
</evidence>
<name>A0A5M3Z893_ASPTE</name>
<keyword evidence="3" id="KW-1185">Reference proteome</keyword>
<dbReference type="EMBL" id="BLJY01000009">
    <property type="protein sequence ID" value="GFF19021.1"/>
    <property type="molecule type" value="Genomic_DNA"/>
</dbReference>
<reference evidence="2 3" key="1">
    <citation type="submission" date="2020-01" db="EMBL/GenBank/DDBJ databases">
        <title>Aspergillus terreus IFO 6365 whole genome shotgun sequence.</title>
        <authorList>
            <person name="Kanamasa S."/>
            <person name="Takahashi H."/>
        </authorList>
    </citation>
    <scope>NUCLEOTIDE SEQUENCE [LARGE SCALE GENOMIC DNA]</scope>
    <source>
        <strain evidence="2 3">IFO 6365</strain>
    </source>
</reference>
<dbReference type="PANTHER" id="PTHR39477">
    <property type="entry name" value="CHROMOSOME 8, WHOLE GENOME SHOTGUN SEQUENCE"/>
    <property type="match status" value="1"/>
</dbReference>
<comment type="caution">
    <text evidence="2">The sequence shown here is derived from an EMBL/GenBank/DDBJ whole genome shotgun (WGS) entry which is preliminary data.</text>
</comment>
<accession>A0A5M3Z893</accession>
<proteinExistence type="predicted"/>
<feature type="domain" description="DUF7721" evidence="1">
    <location>
        <begin position="25"/>
        <end position="110"/>
    </location>
</feature>
<sequence>MSFGDFIKDQVASHLNNRNDNNDDDFNPAASHAAQHNSHEDPSLFNTALSFLNERKSQYSDPNAYDVDENELVSSHQRLYSGGSSGGSHDSNSLGAGAAMQALKMFSSGESGSSGQDKNAFIGLAMAQAGKLWEQKNSEGSASGDKQTAVNKAAEMALKMYMKSQGSGSSGTGGPGGLMSLASKFL</sequence>
<dbReference type="PANTHER" id="PTHR39477:SF1">
    <property type="entry name" value="BETA-FLANKING PROTEIN"/>
    <property type="match status" value="1"/>
</dbReference>
<evidence type="ECO:0000313" key="2">
    <source>
        <dbReference type="EMBL" id="GFF19021.1"/>
    </source>
</evidence>
<dbReference type="OrthoDB" id="2290255at2759"/>
<organism evidence="2 3">
    <name type="scientific">Aspergillus terreus</name>
    <dbReference type="NCBI Taxonomy" id="33178"/>
    <lineage>
        <taxon>Eukaryota</taxon>
        <taxon>Fungi</taxon>
        <taxon>Dikarya</taxon>
        <taxon>Ascomycota</taxon>
        <taxon>Pezizomycotina</taxon>
        <taxon>Eurotiomycetes</taxon>
        <taxon>Eurotiomycetidae</taxon>
        <taxon>Eurotiales</taxon>
        <taxon>Aspergillaceae</taxon>
        <taxon>Aspergillus</taxon>
        <taxon>Aspergillus subgen. Circumdati</taxon>
    </lineage>
</organism>
<protein>
    <recommendedName>
        <fullName evidence="1">DUF7721 domain-containing protein</fullName>
    </recommendedName>
</protein>
<dbReference type="InterPro" id="IPR056138">
    <property type="entry name" value="DUF7721"/>
</dbReference>
<dbReference type="Pfam" id="PF24845">
    <property type="entry name" value="DUF7721"/>
    <property type="match status" value="1"/>
</dbReference>
<evidence type="ECO:0000313" key="3">
    <source>
        <dbReference type="Proteomes" id="UP000452235"/>
    </source>
</evidence>
<dbReference type="Proteomes" id="UP000452235">
    <property type="component" value="Unassembled WGS sequence"/>
</dbReference>
<dbReference type="AlphaFoldDB" id="A0A5M3Z893"/>